<feature type="domain" description="Carrier" evidence="4">
    <location>
        <begin position="569"/>
        <end position="645"/>
    </location>
</feature>
<dbReference type="InterPro" id="IPR000873">
    <property type="entry name" value="AMP-dep_synth/lig_dom"/>
</dbReference>
<dbReference type="CDD" id="cd05918">
    <property type="entry name" value="A_NRPS_SidN3_like"/>
    <property type="match status" value="4"/>
</dbReference>
<dbReference type="InterPro" id="IPR009081">
    <property type="entry name" value="PP-bd_ACP"/>
</dbReference>
<dbReference type="Gene3D" id="1.10.1200.10">
    <property type="entry name" value="ACP-like"/>
    <property type="match status" value="4"/>
</dbReference>
<evidence type="ECO:0000259" key="4">
    <source>
        <dbReference type="PROSITE" id="PS50075"/>
    </source>
</evidence>
<gene>
    <name evidence="5" type="ORF">PISL3812_06636</name>
</gene>
<keyword evidence="1" id="KW-0596">Phosphopantetheine</keyword>
<dbReference type="EMBL" id="CVMT01000006">
    <property type="protein sequence ID" value="CRG89598.1"/>
    <property type="molecule type" value="Genomic_DNA"/>
</dbReference>
<dbReference type="GO" id="GO:0044550">
    <property type="term" value="P:secondary metabolite biosynthetic process"/>
    <property type="evidence" value="ECO:0007669"/>
    <property type="project" value="TreeGrafter"/>
</dbReference>
<dbReference type="GO" id="GO:0031177">
    <property type="term" value="F:phosphopantetheine binding"/>
    <property type="evidence" value="ECO:0007669"/>
    <property type="project" value="InterPro"/>
</dbReference>
<dbReference type="Gene3D" id="3.40.50.12780">
    <property type="entry name" value="N-terminal domain of ligase-like"/>
    <property type="match status" value="3"/>
</dbReference>
<dbReference type="NCBIfam" id="TIGR01733">
    <property type="entry name" value="AA-adenyl-dom"/>
    <property type="match status" value="2"/>
</dbReference>
<dbReference type="OMA" id="CTGVQKS"/>
<sequence length="4306" mass="477888">MGSLVTETVFHGLDWDDWQKIQRWNQSPPQRLEVCLHDLIKERAQIQPQETAICAWDGQLTYSELVVAISSLTSWLRAHGVRRGSRIPLCMEKSKHAVITMFAIMQAGAAWVPLDISHPIDRLRAVIEQIGSSLIAVSEKTSSIFADEEGLQPLVISSSLFKNLKETGTRPISVSSEDTAFVMFTSGSTGKPSGVIISHSAMASAAASYSTHLRIDIHSRVMQFAAFIWLPCTVEIIATLIAGGRVCIPSEHERLNNPAKFMRDHKVTTAVLAPSFLGALSPDAVPTLQVLGLGGEKIPQNIVDEWAASLNLVLCYGSTETNLCILETIRNGSYSHTNGKPSGARAWIASLEDINHLAPIGTIGELLIESWTLADGYLNEVTKTEKKFVPSPDWLKSGKFSGVGRFCRVGDLARYNPDGTIQVLGRKEETTVKIRGQKVELSEVESHVQKWLPAGMKVAVIPVTFLEDGSVKLVAFVSLGIDGSRLTGRDLVVRSDHDRQTFSNKITGIELALARTVPSYMIPSVFIPLYNLPLTISGKLDHRELSKLVDGPSIELLGEFTSRYQPGKLATNSREKLICSLWSSVLKIPQPMISLDDHFFRLGGDSVKAIKLVSLCREQSIQLEFQSVFEHPTLKDMANAIVPSDGPGMRDSLDAYSLLHHTADPYQLRQEISSDYGIEESHIQDIYPATTLQSGLLALSMKQPGAYTVRTSLSLSGIDTERIRRAWNNVTARHQILRTRIVQTSAGLMQVVLEQNLDWSAANNLTDYLERDRNVRMHLGSPLSRVAIIDNPPLLVWTAHHALLDAWSMSQTFHQLELAYDDVDLPQNPSYNTFIQYLNTIDSKSQESFWYSQLDGAAPTTWPPLPSPDYQMETESSIRQTISIPEPTSKLKDGKITPACILRTAWAILLSKYTDTEDVIFHSTVSGRAAPVAGINDIIGPTIATVPVRIHWESNQPILKLLEDVQNQSTAMIPFEQVGIQNIRRLSTEIQHACNCQTLFVVQTSTEGSALNFLDQKVTVEDWQNFAAYPIVVECMLSPGSALCHITYDPKVLEQFQVEAVIFQLEHIVQQLSSREPDTPIEEISAFSPHDNLHLRNWNKALPQRVDSCTHHEFAKRVSLHPDRISIDAWDGKLTYRELDTLATRLAHHLQNFASIGPEDIIPVIFPKSKWSVVSMLGLWKAGGAFALIDAGHPANWILTIVRGTGARIVLCSEHEIPFIEPEFKGLIINDNFLSSLPESQEPVQSCVEPANVAYVVHSSGSTGTPKGIVHTHSTYLSGVFNRIPTMFRDHTARVLQFASYSFDVSIEDTWTTLLVGGTVCIPSDYERVNDLTGFMNRAKVTYAEITPSLSQTLNPESLPYLKIIALSGEASTKADRDRWLDHAIVLDEYGPAEIAIKSNLKKVGWDSHPSDKGPQVACLGWITEPRNHDKLQAIGAIGELLLEGPIVSRGYLNQPQKTDEVFIKNPAWLPIEYYGSRRLYKTGDLASYNPDGSIRILGRRDAQTKVRGQRLELGHIEYVIKQNLSIPAKVVVELASIKEWSQKASLIVFLSLTSIGNDRNTKKDLLSVVDQLYTNLSITLPSYMIPTALVPMNSLPLNMSGKVDRLKLKAYAMTLSSNDVIHFSGTQAVSQKRAPSSEAEKWLQSIWASVLEINNEVVSAEDNFLHLGGDSILAMKMVAIASRMKSKFSLTVARIFQHPRLSDMALAICKVEKVAVADSGHKMQPFELLPNSKRSDIISGAADACNITIHDVEDIYPCTPLQAGIMAISIARPSYYIAHHVFLLPPDANLEKLQHAWETVSRRMPILRTRFVQLGSDLLQVVVRKHGTEWLSGDSLKTYMSSDLKVPMALGQPLNRFGIVRESNRTYLALTLHHAVYDGYSIQVILNAVAKLYKFGVDAWHPVTEFRHFIQYLTCLDRDAHAEFWRNKLKGAAESSLTFPRLTRPLYKSNPQSTMELELSIPITATKGITTPSLLHGAWALLTARYMENNDLIVGMTVNGRNAPLRNIDQNPGPTFTTVPVRTCLQWNSTVAEFLEQVQNDAIAMIPYQHFGLQNISGLNEDGKHACAFRTLLVIQSKEESESSINVIGQREVFQDYTRFNLYAIMIQFMPISSSRILVNVSYDENIVDHMQMQKLLKNLQQVIAALSSANPTSSIGDIQILSREDKAQIREWNNTETPLAPKMATIHEVFRQQVSQEPNALAVNSWDGDLTYQELDGISSQFAIHLQSLGIKPGDIVPLCFEKSKWAVISVFAVLKAGGAFVLLDPSHPLARLRGIVLDTKARVVLSSPASACYFAKHVDHVIVASNFKDMSLCQACVGKSSPNDLACLVFTSGSTGKPKGIMLSHSAICSSIAAHGPALNVNRNSRVFQFASYAFDMAVYDICTTLLRGGCVCIPSEHEKMNKLTKVINDMKINWAFFTPSTLSLLTPAEVPTLKTLVVGGEAVTQDICETWIDQVRLIQCSGPAETTTCIAAEMSRKSKKNCLGKGLGVRCWIVDPSDYNTLCPIGVVGELVIEGPTVANGYLDPSADTTNAFIETLPKWATETFLNGSVDNEGRRMYKTGDMVQYNSDGNLLFIGRKDHQQKIRGQRVEISEIEDCLHRSFRGMNLVVDMIKPTWDTRRSVLGAFVASETSKSDTAEDKVTAAVLESGNITFDDIQNALTDSLPQYMIPSVVVPLNHIPLNSSGKVDRRQIRQLGAHLTPEKLASFSVSTGCKEMPKGDMEQNIASLWGTVLGIGVSSIGRDDSFIRLGGDSLCAMHLASAARKQGIALTVLQIFQSTNLADMASVATEITGYDKPCTPFELLGDTPDVNRIRATCASLLAVDENSIDDIYPCTSLQEGLMALSAQRHGAYTTQEVFELRPDIDIQKFKGACEMVYAATAILRTRIVQLETSQMMQVVMNEELLWHEHDSIDEYLNEDKNRPIRMSDPLVRWALVGPGRRSFVWTMHHCSYDGHSLVLTLQAIEDAYLKKAQITLGLHQYNNFIRALVKAPQDSQRQYWKNKLDGASRCGFPHILNRNRPVRPDSTCSLHVSPLFPNSTSFTVGLPTIIRAAWALVLAQYTHSSDIVFGMTVSGRNTPVSGIDDIIGPTFTTVPVRVGIDYAMSLEAFLKQVQREAFEMTPHEQYGLHRIKKLAPEAFSACSFENLLVIQPPSILSTKGNSVFQLKRSATHSTFRTYALTMICQLNNEGGVSLTANFDERSLGHRQVQRLLAHFSSVIQQILSSSADLLLGKISMLTIADEREIWSWNDKVPSTENTCVHHVIQERMKETPDSVAISSWDGTLTYSELDEICARLADSLVAANVGNGHRIPILFEKSKWAVVAVLGILRSGAAFVPMDPSHPKLRLNDMVQRIKPPLVLTSADYHGLGVELATHAFEVSEMSIQCLTHTGRWKNVPPDPHSPVYVNFTSGTSGTPKASVIEHRNYCSGAASHIPKIQINKKSRVLQFASYAFDTCIEDILTTLMVGACICIPSDQQRESDIAGAIHKHGVNWAHLTPSYARSIDPENVPSLEVLLLGGEAMTSYDVDKWKDHVNIINVYGPSELCVTCSVNPDVALSVEPANIGHAVGCVTWVVEPEDVEKLVPIGSIGELLVEGPLMARGYLNDPVLTSQKFIDAPSWLVSGGRSGRLYKTGDLVRYHWDGSLVYIGRKDGQRKLHGQRIELEDIEQNVQRLSTDFSGMIAAEIIHPADSDSPVLALFIGGTSDEATEGIIGQEDLDFQKYVEKIRQHLPELLPLHMVPSIFIPVTTMPFTPSRKVDRLALRKAAAKRTFTDLHSFAGGQQNLRQPEGSLQRKLQSIWMHVLNKPAEAIAANVPFMAIGGDSISAMQVLAGCRKNHLPVKLQDIMVNSTIEQIAAFIEEKFRDGFSMPTHVETSSEELHDNFPLSPIQRRFFSLYPDGNTKYQLNRLVRINQPVSELQLQSALFAVSSANEMLRARFQREKGQWKQKINSDVSGSFAIRSHSGKADLLDQLKVIRTCENIINIHTGPIIVADLIESSSGQFVLFSVHHLVFDLVSWRIFLEDLTDKILQPERPAATEQNTMTKGNSLVQPFEVTTADCAYWGKNALSSPYHNLTFAIEQGVSKRILKHGTSRTWVNMVDIFLAPLLHSFKQTFPDRDPPAVFNSSHGRNTPEPSIDLSRTIGWFTLFYPIAAPEIDAQQPIWNTVQQVAQIRREAAEHGWQSFATRYLRSGDSCSSNNKAHPIMGEIAFNYQGQFQQLERPDALFSTVSEEVNLMEQPIGSVDTRHDAVVEVVLGFREDQLFGSFSYSGMNQKEHKIKEWMNVFCQLLKELASWSGDDLR</sequence>
<dbReference type="PROSITE" id="PS00012">
    <property type="entry name" value="PHOSPHOPANTETHEINE"/>
    <property type="match status" value="1"/>
</dbReference>
<dbReference type="SMART" id="SM00823">
    <property type="entry name" value="PKS_PP"/>
    <property type="match status" value="3"/>
</dbReference>
<evidence type="ECO:0000256" key="1">
    <source>
        <dbReference type="ARBA" id="ARBA00022450"/>
    </source>
</evidence>
<dbReference type="Gene3D" id="3.30.559.10">
    <property type="entry name" value="Chloramphenicol acetyltransferase-like domain"/>
    <property type="match status" value="4"/>
</dbReference>
<dbReference type="PANTHER" id="PTHR45527:SF1">
    <property type="entry name" value="FATTY ACID SYNTHASE"/>
    <property type="match status" value="1"/>
</dbReference>
<accession>A0A0U1M201</accession>
<dbReference type="GO" id="GO:0043041">
    <property type="term" value="P:amino acid activation for nonribosomal peptide biosynthetic process"/>
    <property type="evidence" value="ECO:0007669"/>
    <property type="project" value="TreeGrafter"/>
</dbReference>
<dbReference type="InterPro" id="IPR020806">
    <property type="entry name" value="PKS_PP-bd"/>
</dbReference>
<dbReference type="Proteomes" id="UP000054383">
    <property type="component" value="Unassembled WGS sequence"/>
</dbReference>
<dbReference type="FunFam" id="3.30.300.30:FF:000015">
    <property type="entry name" value="Nonribosomal peptide synthase SidD"/>
    <property type="match status" value="4"/>
</dbReference>
<evidence type="ECO:0000256" key="3">
    <source>
        <dbReference type="ARBA" id="ARBA00022598"/>
    </source>
</evidence>
<evidence type="ECO:0000313" key="6">
    <source>
        <dbReference type="Proteomes" id="UP000054383"/>
    </source>
</evidence>
<dbReference type="FunFam" id="1.10.1200.10:FF:000005">
    <property type="entry name" value="Nonribosomal peptide synthetase 1"/>
    <property type="match status" value="3"/>
</dbReference>
<dbReference type="InterPro" id="IPR010071">
    <property type="entry name" value="AA_adenyl_dom"/>
</dbReference>
<protein>
    <submittedName>
        <fullName evidence="5">Nonribosomal peptide synthetase 8</fullName>
    </submittedName>
</protein>
<proteinExistence type="predicted"/>
<dbReference type="CDD" id="cd19545">
    <property type="entry name" value="FUM14_C_NRPS-like"/>
    <property type="match status" value="3"/>
</dbReference>
<dbReference type="Gene3D" id="2.30.38.10">
    <property type="entry name" value="Luciferase, Domain 3"/>
    <property type="match status" value="1"/>
</dbReference>
<dbReference type="SUPFAM" id="SSF56801">
    <property type="entry name" value="Acetyl-CoA synthetase-like"/>
    <property type="match status" value="4"/>
</dbReference>
<dbReference type="InterPro" id="IPR036736">
    <property type="entry name" value="ACP-like_sf"/>
</dbReference>
<dbReference type="OrthoDB" id="416786at2759"/>
<dbReference type="Pfam" id="PF00550">
    <property type="entry name" value="PP-binding"/>
    <property type="match status" value="4"/>
</dbReference>
<dbReference type="InterPro" id="IPR001242">
    <property type="entry name" value="Condensation_dom"/>
</dbReference>
<feature type="domain" description="Carrier" evidence="4">
    <location>
        <begin position="1635"/>
        <end position="1713"/>
    </location>
</feature>
<dbReference type="PROSITE" id="PS50075">
    <property type="entry name" value="CARRIER"/>
    <property type="match status" value="4"/>
</dbReference>
<name>A0A0U1M201_TALIS</name>
<organism evidence="5 6">
    <name type="scientific">Talaromyces islandicus</name>
    <name type="common">Penicillium islandicum</name>
    <dbReference type="NCBI Taxonomy" id="28573"/>
    <lineage>
        <taxon>Eukaryota</taxon>
        <taxon>Fungi</taxon>
        <taxon>Dikarya</taxon>
        <taxon>Ascomycota</taxon>
        <taxon>Pezizomycotina</taxon>
        <taxon>Eurotiomycetes</taxon>
        <taxon>Eurotiomycetidae</taxon>
        <taxon>Eurotiales</taxon>
        <taxon>Trichocomaceae</taxon>
        <taxon>Talaromyces</taxon>
        <taxon>Talaromyces sect. Islandici</taxon>
    </lineage>
</organism>
<keyword evidence="2" id="KW-0597">Phosphoprotein</keyword>
<dbReference type="FunFam" id="3.30.559.30:FF:000003">
    <property type="entry name" value="Nonribosomal peptide synthase SidD"/>
    <property type="match status" value="3"/>
</dbReference>
<evidence type="ECO:0000256" key="2">
    <source>
        <dbReference type="ARBA" id="ARBA00022553"/>
    </source>
</evidence>
<dbReference type="NCBIfam" id="NF003417">
    <property type="entry name" value="PRK04813.1"/>
    <property type="match status" value="4"/>
</dbReference>
<dbReference type="Pfam" id="PF00668">
    <property type="entry name" value="Condensation"/>
    <property type="match status" value="4"/>
</dbReference>
<feature type="domain" description="Carrier" evidence="4">
    <location>
        <begin position="3791"/>
        <end position="3867"/>
    </location>
</feature>
<dbReference type="STRING" id="28573.A0A0U1M201"/>
<dbReference type="SUPFAM" id="SSF52777">
    <property type="entry name" value="CoA-dependent acyltransferases"/>
    <property type="match status" value="8"/>
</dbReference>
<dbReference type="FunFam" id="3.40.50.12780:FF:000014">
    <property type="entry name" value="Nonribosomal peptide synthetase 1"/>
    <property type="match status" value="2"/>
</dbReference>
<dbReference type="Gene3D" id="3.30.559.30">
    <property type="entry name" value="Nonribosomal peptide synthetase, condensation domain"/>
    <property type="match status" value="4"/>
</dbReference>
<dbReference type="InterPro" id="IPR042099">
    <property type="entry name" value="ANL_N_sf"/>
</dbReference>
<evidence type="ECO:0000313" key="5">
    <source>
        <dbReference type="EMBL" id="CRG89598.1"/>
    </source>
</evidence>
<dbReference type="GO" id="GO:0016874">
    <property type="term" value="F:ligase activity"/>
    <property type="evidence" value="ECO:0007669"/>
    <property type="project" value="UniProtKB-KW"/>
</dbReference>
<dbReference type="Gene3D" id="3.30.300.30">
    <property type="match status" value="4"/>
</dbReference>
<dbReference type="Pfam" id="PF00501">
    <property type="entry name" value="AMP-binding"/>
    <property type="match status" value="4"/>
</dbReference>
<dbReference type="SUPFAM" id="SSF47336">
    <property type="entry name" value="ACP-like"/>
    <property type="match status" value="4"/>
</dbReference>
<dbReference type="InterPro" id="IPR020845">
    <property type="entry name" value="AMP-binding_CS"/>
</dbReference>
<reference evidence="5 6" key="1">
    <citation type="submission" date="2015-04" db="EMBL/GenBank/DDBJ databases">
        <authorList>
            <person name="Syromyatnikov M.Y."/>
            <person name="Popov V.N."/>
        </authorList>
    </citation>
    <scope>NUCLEOTIDE SEQUENCE [LARGE SCALE GENOMIC DNA]</scope>
    <source>
        <strain evidence="5">WF-38-12</strain>
    </source>
</reference>
<keyword evidence="3" id="KW-0436">Ligase</keyword>
<dbReference type="PANTHER" id="PTHR45527">
    <property type="entry name" value="NONRIBOSOMAL PEPTIDE SYNTHETASE"/>
    <property type="match status" value="1"/>
</dbReference>
<dbReference type="PROSITE" id="PS00455">
    <property type="entry name" value="AMP_BINDING"/>
    <property type="match status" value="3"/>
</dbReference>
<dbReference type="Gene3D" id="3.40.50.980">
    <property type="match status" value="2"/>
</dbReference>
<dbReference type="InterPro" id="IPR045851">
    <property type="entry name" value="AMP-bd_C_sf"/>
</dbReference>
<dbReference type="InterPro" id="IPR006162">
    <property type="entry name" value="Ppantetheine_attach_site"/>
</dbReference>
<dbReference type="InterPro" id="IPR023213">
    <property type="entry name" value="CAT-like_dom_sf"/>
</dbReference>
<keyword evidence="6" id="KW-1185">Reference proteome</keyword>
<dbReference type="GO" id="GO:0005737">
    <property type="term" value="C:cytoplasm"/>
    <property type="evidence" value="ECO:0007669"/>
    <property type="project" value="TreeGrafter"/>
</dbReference>
<feature type="domain" description="Carrier" evidence="4">
    <location>
        <begin position="2720"/>
        <end position="2796"/>
    </location>
</feature>